<evidence type="ECO:0000313" key="9">
    <source>
        <dbReference type="Proteomes" id="UP000244089"/>
    </source>
</evidence>
<dbReference type="RefSeq" id="WP_108142562.1">
    <property type="nucleotide sequence ID" value="NZ_QAXS01000047.1"/>
</dbReference>
<dbReference type="NCBIfam" id="TIGR01445">
    <property type="entry name" value="intein_Nterm"/>
    <property type="match status" value="1"/>
</dbReference>
<sequence>MNLDYVKKRDGKKVEFKSEKIENAVEKAAAAVDQADPKIAAEITAEVLSYLKIFFKNGGTVEVEQIQDLVEKVLIEKGYAEIAKAYILYREQHSKLRDSKKLFADAVNIMDDYLDRSDWKVNENSNMSYSLQGLNNYIASEVTGQYWLQEIYPKETAELHSGGDLHIHDLGNLSVYCCGWDLEELLRSGFRGVPTKIESAPPKHLKTALGQIVNFFYTLQGESAGAQAFSNFDTYLAPFIAYDGLNYEEVKQAMQEFLFNMNVPTRVGFQTPFTNITMDLEVPSYLEDQAVIIGGHYQEKCYGEFQEEMDMLNRAFAELMMEGDAKGRMFSFPIPTYNITEDFEWENEKLDPVWQMTAKFGIPYFCLSENTFIITDKGSKQLKNININKDKVLGDDGNFYRIINLFKNEHKEYIKIITEKQQKIECSKNHKFPTDNGLKKAENLSLNDRLQEYGKQIVFENGFILSYENHHLFDIIDKSGEKIRFEKITKNKIDDFYCLRIRNRERKKIDKFNYEPNRFQTTLKDIRIPQKLDKEIFEMIGQLLGDGYLSKTKNSIRLTSNDSEIIDFFVKTINNKFDLDSSISKAGNSETCLDVTVNSKILKEFLKHIGLKFGRGDEKEIPQIIYKRNEEEIGALLRGLFDTDGSISINNSGNPIITLTLKNRKLLQQVLELLMFLGIAAYYKTSRKKYGEIRIHGEKNIKIFKDKIGFSITRKACRLIAKDSNKPNLGDKIITKKQSLNEFGKDFRQYKEKDIFRVKKDTDGIYLFVNKIKETNNYVEIKSLTNIKKEISTVDIHVNSENHLFTLKNNVVVHNSNFINSDMDPEDARSMCCRLRLDNKELRKRGGGLFGANPLTGSIGVVTLNMPRIGYQAQDKEEFMQQVYYLMDQAKESLEVKRKVLETLTEQGLYPYAKFYLRDIKKRFDQYWKNHFNTIGLNGMNEALLNFMGKDISTPEGQQFSEQVMGKMRERLQQYQEETDNMYNLEATPAEGTAYRFARLDREKFGDQIIAANQERVVKEDADPYYTNSTQLPVGLTDDIFTALELQDELQSLYTGGCIEKGNKVLTNKGAIRIEEIVRDYENLKPIKALSYNAKEDRSEWDLITDAMSIDVSKNNKIRVIAEKGLDITTSDWHPFFVLEKISVKDKCPVCGEKVKGTKSFSTHIRYNPECRKKYKTMFKFKVVEKRADELNVGDYILQNSENLYPEKESLLDNDLMWLFGYFIGDGSISEYEDNRGGNHLKKYKLRFNDEHLSNLEKAKKIINNKFKTNINIIKNDKRSKKLFELATNMYSVNEFFLKYGFFSGEKCYEVNIPEQVKANITKNNVYSLLSGLIDSDGHINKKQGDIEYYTVSEELADDIVEILSTAGIMVSKEDKPSKRKNEVDGFRIRIPAQQATKIKNKLTITNDADFLKGKLSLRKKRQLPVVRVKKTSKIEIEDNEFYDLTTEKNHNYLAGNRTMVFIHNTVLHGFLGEKIDSIKATKKLVKRIAENFKLPYYTLTPSFSICPVHGYLPGEHEYCPKCEAEAEAEENRREKLKAESEVE</sequence>
<keyword evidence="1 5" id="KW-0547">Nucleotide-binding</keyword>
<dbReference type="SUPFAM" id="SSF51998">
    <property type="entry name" value="PFL-like glycyl radical enzymes"/>
    <property type="match status" value="3"/>
</dbReference>
<organism evidence="8 9">
    <name type="scientific">Halanaerobium saccharolyticum</name>
    <dbReference type="NCBI Taxonomy" id="43595"/>
    <lineage>
        <taxon>Bacteria</taxon>
        <taxon>Bacillati</taxon>
        <taxon>Bacillota</taxon>
        <taxon>Clostridia</taxon>
        <taxon>Halanaerobiales</taxon>
        <taxon>Halanaerobiaceae</taxon>
        <taxon>Halanaerobium</taxon>
    </lineage>
</organism>
<evidence type="ECO:0000256" key="2">
    <source>
        <dbReference type="ARBA" id="ARBA00022813"/>
    </source>
</evidence>
<feature type="domain" description="DOD-type homing endonuclease" evidence="6">
    <location>
        <begin position="1219"/>
        <end position="1369"/>
    </location>
</feature>
<evidence type="ECO:0000256" key="5">
    <source>
        <dbReference type="PROSITE-ProRule" id="PRU00492"/>
    </source>
</evidence>
<proteinExistence type="predicted"/>
<dbReference type="Proteomes" id="UP000244089">
    <property type="component" value="Unassembled WGS sequence"/>
</dbReference>
<dbReference type="OrthoDB" id="9804622at2"/>
<dbReference type="SMART" id="SM00306">
    <property type="entry name" value="HintN"/>
    <property type="match status" value="2"/>
</dbReference>
<feature type="domain" description="DOD-type homing endonuclease" evidence="6">
    <location>
        <begin position="539"/>
        <end position="679"/>
    </location>
</feature>
<dbReference type="PROSITE" id="PS51161">
    <property type="entry name" value="ATP_CONE"/>
    <property type="match status" value="1"/>
</dbReference>
<name>A0A2T5RFU8_9FIRM</name>
<dbReference type="SUPFAM" id="SSF55608">
    <property type="entry name" value="Homing endonucleases"/>
    <property type="match status" value="2"/>
</dbReference>
<dbReference type="Pfam" id="PF13597">
    <property type="entry name" value="NRDD"/>
    <property type="match status" value="3"/>
</dbReference>
<dbReference type="PROSITE" id="PS50818">
    <property type="entry name" value="INTEIN_C_TER"/>
    <property type="match status" value="1"/>
</dbReference>
<reference evidence="8 9" key="1">
    <citation type="submission" date="2018-04" db="EMBL/GenBank/DDBJ databases">
        <title>Subsurface microbial communities from deep shales in Ohio and West Virginia, USA.</title>
        <authorList>
            <person name="Wrighton K."/>
        </authorList>
    </citation>
    <scope>NUCLEOTIDE SEQUENCE [LARGE SCALE GENOMIC DNA]</scope>
    <source>
        <strain evidence="8 9">WC1</strain>
    </source>
</reference>
<dbReference type="InterPro" id="IPR003586">
    <property type="entry name" value="Hint_dom_C"/>
</dbReference>
<evidence type="ECO:0000259" key="6">
    <source>
        <dbReference type="PROSITE" id="PS50819"/>
    </source>
</evidence>
<evidence type="ECO:0000259" key="7">
    <source>
        <dbReference type="PROSITE" id="PS51161"/>
    </source>
</evidence>
<dbReference type="InterPro" id="IPR004042">
    <property type="entry name" value="Intein_endonuc_central"/>
</dbReference>
<dbReference type="GO" id="GO:0016539">
    <property type="term" value="P:intein-mediated protein splicing"/>
    <property type="evidence" value="ECO:0007669"/>
    <property type="project" value="InterPro"/>
</dbReference>
<dbReference type="InterPro" id="IPR006142">
    <property type="entry name" value="INTEIN"/>
</dbReference>
<gene>
    <name evidence="8" type="ORF">C8C76_14718</name>
</gene>
<dbReference type="Gene3D" id="3.10.28.10">
    <property type="entry name" value="Homing endonucleases"/>
    <property type="match status" value="2"/>
</dbReference>
<dbReference type="GO" id="GO:0008998">
    <property type="term" value="F:ribonucleoside-triphosphate reductase (thioredoxin) activity"/>
    <property type="evidence" value="ECO:0007669"/>
    <property type="project" value="InterPro"/>
</dbReference>
<dbReference type="Pfam" id="PF03477">
    <property type="entry name" value="ATP-cone"/>
    <property type="match status" value="1"/>
</dbReference>
<dbReference type="InterPro" id="IPR027434">
    <property type="entry name" value="Homing_endonucl"/>
</dbReference>
<keyword evidence="4" id="KW-0651">Protein splicing</keyword>
<evidence type="ECO:0000256" key="1">
    <source>
        <dbReference type="ARBA" id="ARBA00022741"/>
    </source>
</evidence>
<dbReference type="InterPro" id="IPR012833">
    <property type="entry name" value="NrdD"/>
</dbReference>
<comment type="caution">
    <text evidence="8">The sequence shown here is derived from an EMBL/GenBank/DDBJ whole genome shotgun (WGS) entry which is preliminary data.</text>
</comment>
<dbReference type="CDD" id="cd00081">
    <property type="entry name" value="Hint"/>
    <property type="match status" value="1"/>
</dbReference>
<dbReference type="PRINTS" id="PR00379">
    <property type="entry name" value="INTEIN"/>
</dbReference>
<evidence type="ECO:0000313" key="8">
    <source>
        <dbReference type="EMBL" id="PTV93223.1"/>
    </source>
</evidence>
<dbReference type="EMBL" id="QAXS01000047">
    <property type="protein sequence ID" value="PTV93223.1"/>
    <property type="molecule type" value="Genomic_DNA"/>
</dbReference>
<evidence type="ECO:0000256" key="3">
    <source>
        <dbReference type="ARBA" id="ARBA00022840"/>
    </source>
</evidence>
<dbReference type="GO" id="GO:0004519">
    <property type="term" value="F:endonuclease activity"/>
    <property type="evidence" value="ECO:0007669"/>
    <property type="project" value="InterPro"/>
</dbReference>
<dbReference type="PROSITE" id="PS50819">
    <property type="entry name" value="INTEIN_ENDONUCLEASE"/>
    <property type="match status" value="2"/>
</dbReference>
<dbReference type="PANTHER" id="PTHR21075">
    <property type="entry name" value="ANAEROBIC RIBONUCLEOSIDE-TRIPHOSPHATE REDUCTASE"/>
    <property type="match status" value="1"/>
</dbReference>
<dbReference type="NCBIfam" id="TIGR01443">
    <property type="entry name" value="intein_Cterm"/>
    <property type="match status" value="1"/>
</dbReference>
<feature type="domain" description="ATP-cone" evidence="7">
    <location>
        <begin position="4"/>
        <end position="97"/>
    </location>
</feature>
<dbReference type="PROSITE" id="PS50817">
    <property type="entry name" value="INTEIN_N_TER"/>
    <property type="match status" value="2"/>
</dbReference>
<dbReference type="Gene3D" id="2.170.16.10">
    <property type="entry name" value="Hedgehog/Intein (Hint) domain"/>
    <property type="match status" value="1"/>
</dbReference>
<dbReference type="GO" id="GO:0005524">
    <property type="term" value="F:ATP binding"/>
    <property type="evidence" value="ECO:0007669"/>
    <property type="project" value="UniProtKB-UniRule"/>
</dbReference>
<keyword evidence="2" id="KW-0068">Autocatalytic cleavage</keyword>
<dbReference type="InterPro" id="IPR004860">
    <property type="entry name" value="LAGLIDADG_dom"/>
</dbReference>
<dbReference type="Pfam" id="PF14528">
    <property type="entry name" value="LAGLIDADG_3"/>
    <property type="match status" value="3"/>
</dbReference>
<dbReference type="SMART" id="SM00305">
    <property type="entry name" value="HintC"/>
    <property type="match status" value="2"/>
</dbReference>
<dbReference type="InterPro" id="IPR036844">
    <property type="entry name" value="Hint_dom_sf"/>
</dbReference>
<dbReference type="InterPro" id="IPR005144">
    <property type="entry name" value="ATP-cone_dom"/>
</dbReference>
<keyword evidence="3 5" id="KW-0067">ATP-binding</keyword>
<dbReference type="InterPro" id="IPR030934">
    <property type="entry name" value="Intein_C"/>
</dbReference>
<dbReference type="Gene3D" id="3.20.70.20">
    <property type="match status" value="3"/>
</dbReference>
<dbReference type="GO" id="GO:0004748">
    <property type="term" value="F:ribonucleoside-diphosphate reductase activity, thioredoxin disulfide as acceptor"/>
    <property type="evidence" value="ECO:0007669"/>
    <property type="project" value="TreeGrafter"/>
</dbReference>
<dbReference type="GO" id="GO:0009265">
    <property type="term" value="P:2'-deoxyribonucleotide biosynthetic process"/>
    <property type="evidence" value="ECO:0007669"/>
    <property type="project" value="TreeGrafter"/>
</dbReference>
<dbReference type="SUPFAM" id="SSF51294">
    <property type="entry name" value="Hedgehog/intein (Hint) domain"/>
    <property type="match status" value="1"/>
</dbReference>
<dbReference type="GO" id="GO:0006260">
    <property type="term" value="P:DNA replication"/>
    <property type="evidence" value="ECO:0007669"/>
    <property type="project" value="InterPro"/>
</dbReference>
<protein>
    <submittedName>
        <fullName evidence="8">Ribonucleoside-triphosphate reductase</fullName>
    </submittedName>
</protein>
<dbReference type="InterPro" id="IPR006141">
    <property type="entry name" value="Intein_N"/>
</dbReference>
<dbReference type="GO" id="GO:0031250">
    <property type="term" value="C:anaerobic ribonucleoside-triphosphate reductase complex"/>
    <property type="evidence" value="ECO:0007669"/>
    <property type="project" value="TreeGrafter"/>
</dbReference>
<dbReference type="InterPro" id="IPR003587">
    <property type="entry name" value="Hint_dom_N"/>
</dbReference>
<accession>A0A2T5RFU8</accession>
<dbReference type="PANTHER" id="PTHR21075:SF0">
    <property type="entry name" value="ANAEROBIC RIBONUCLEOSIDE-TRIPHOSPHATE REDUCTASE"/>
    <property type="match status" value="1"/>
</dbReference>
<evidence type="ECO:0000256" key="4">
    <source>
        <dbReference type="ARBA" id="ARBA00023000"/>
    </source>
</evidence>